<evidence type="ECO:0000259" key="2">
    <source>
        <dbReference type="Pfam" id="PF01575"/>
    </source>
</evidence>
<dbReference type="InterPro" id="IPR002539">
    <property type="entry name" value="MaoC-like_dom"/>
</dbReference>
<reference evidence="3" key="1">
    <citation type="submission" date="2017-12" db="EMBL/GenBank/DDBJ databases">
        <title>Sequencing the genomes of 1000 Actinobacteria strains.</title>
        <authorList>
            <person name="Klenk H.-P."/>
        </authorList>
    </citation>
    <scope>NUCLEOTIDE SEQUENCE [LARGE SCALE GENOMIC DNA]</scope>
    <source>
        <strain evidence="3">DSM 44228</strain>
    </source>
</reference>
<dbReference type="AlphaFoldDB" id="A0A2N3XY53"/>
<dbReference type="GO" id="GO:0006633">
    <property type="term" value="P:fatty acid biosynthetic process"/>
    <property type="evidence" value="ECO:0007669"/>
    <property type="project" value="TreeGrafter"/>
</dbReference>
<feature type="domain" description="MaoC-like" evidence="2">
    <location>
        <begin position="13"/>
        <end position="117"/>
    </location>
</feature>
<gene>
    <name evidence="3" type="ORF">A8926_3280</name>
</gene>
<protein>
    <submittedName>
        <fullName evidence="3">3-hydroxybutyryl-CoA dehydratase</fullName>
    </submittedName>
</protein>
<keyword evidence="4" id="KW-1185">Reference proteome</keyword>
<sequence length="143" mass="15262">MLSVVKPGECIRLRRTVTEDDVVQFAAITGDHAVNHVDEAYMRTTRYGNRIAHGVLVLGLSSAASTQLADRIPALTVSAGYDRVRFPGPVRIGDTVTIEYTVESVDEARGRVHAAVRGTTQNGVVCLVAAHVLAVLPAQDGGR</sequence>
<dbReference type="EMBL" id="PJNB01000001">
    <property type="protein sequence ID" value="PKW15551.1"/>
    <property type="molecule type" value="Genomic_DNA"/>
</dbReference>
<dbReference type="STRING" id="994479.GCA_000194155_06725"/>
<dbReference type="GO" id="GO:0019171">
    <property type="term" value="F:(3R)-hydroxyacyl-[acyl-carrier-protein] dehydratase activity"/>
    <property type="evidence" value="ECO:0007669"/>
    <property type="project" value="TreeGrafter"/>
</dbReference>
<dbReference type="Proteomes" id="UP000233786">
    <property type="component" value="Unassembled WGS sequence"/>
</dbReference>
<dbReference type="PANTHER" id="PTHR43437">
    <property type="entry name" value="HYDROXYACYL-THIOESTER DEHYDRATASE TYPE 2, MITOCHONDRIAL-RELATED"/>
    <property type="match status" value="1"/>
</dbReference>
<dbReference type="SUPFAM" id="SSF54637">
    <property type="entry name" value="Thioesterase/thiol ester dehydrase-isomerase"/>
    <property type="match status" value="1"/>
</dbReference>
<proteinExistence type="inferred from homology"/>
<evidence type="ECO:0000256" key="1">
    <source>
        <dbReference type="ARBA" id="ARBA00005254"/>
    </source>
</evidence>
<accession>A0A2N3XY53</accession>
<comment type="similarity">
    <text evidence="1">Belongs to the enoyl-CoA hydratase/isomerase family.</text>
</comment>
<evidence type="ECO:0000313" key="3">
    <source>
        <dbReference type="EMBL" id="PKW15551.1"/>
    </source>
</evidence>
<evidence type="ECO:0000313" key="4">
    <source>
        <dbReference type="Proteomes" id="UP000233786"/>
    </source>
</evidence>
<comment type="caution">
    <text evidence="3">The sequence shown here is derived from an EMBL/GenBank/DDBJ whole genome shotgun (WGS) entry which is preliminary data.</text>
</comment>
<dbReference type="InterPro" id="IPR029069">
    <property type="entry name" value="HotDog_dom_sf"/>
</dbReference>
<dbReference type="Pfam" id="PF01575">
    <property type="entry name" value="MaoC_dehydratas"/>
    <property type="match status" value="1"/>
</dbReference>
<dbReference type="InterPro" id="IPR050965">
    <property type="entry name" value="UPF0336/Enoyl-CoA_hydratase"/>
</dbReference>
<organism evidence="3 4">
    <name type="scientific">Saccharopolyspora spinosa</name>
    <dbReference type="NCBI Taxonomy" id="60894"/>
    <lineage>
        <taxon>Bacteria</taxon>
        <taxon>Bacillati</taxon>
        <taxon>Actinomycetota</taxon>
        <taxon>Actinomycetes</taxon>
        <taxon>Pseudonocardiales</taxon>
        <taxon>Pseudonocardiaceae</taxon>
        <taxon>Saccharopolyspora</taxon>
    </lineage>
</organism>
<dbReference type="Gene3D" id="3.10.129.10">
    <property type="entry name" value="Hotdog Thioesterase"/>
    <property type="match status" value="1"/>
</dbReference>
<name>A0A2N3XY53_SACSN</name>
<dbReference type="PANTHER" id="PTHR43437:SF3">
    <property type="entry name" value="HYDROXYACYL-THIOESTER DEHYDRATASE TYPE 2, MITOCHONDRIAL"/>
    <property type="match status" value="1"/>
</dbReference>